<proteinExistence type="predicted"/>
<comment type="caution">
    <text evidence="2">The sequence shown here is derived from an EMBL/GenBank/DDBJ whole genome shotgun (WGS) entry which is preliminary data.</text>
</comment>
<keyword evidence="1" id="KW-1133">Transmembrane helix</keyword>
<dbReference type="EMBL" id="JAENHO010000018">
    <property type="protein sequence ID" value="MBL7261348.1"/>
    <property type="molecule type" value="Genomic_DNA"/>
</dbReference>
<feature type="transmembrane region" description="Helical" evidence="1">
    <location>
        <begin position="12"/>
        <end position="36"/>
    </location>
</feature>
<organism evidence="2 3">
    <name type="scientific">Paractinoplanes lichenicola</name>
    <dbReference type="NCBI Taxonomy" id="2802976"/>
    <lineage>
        <taxon>Bacteria</taxon>
        <taxon>Bacillati</taxon>
        <taxon>Actinomycetota</taxon>
        <taxon>Actinomycetes</taxon>
        <taxon>Micromonosporales</taxon>
        <taxon>Micromonosporaceae</taxon>
        <taxon>Paractinoplanes</taxon>
    </lineage>
</organism>
<keyword evidence="1" id="KW-0472">Membrane</keyword>
<evidence type="ECO:0000256" key="1">
    <source>
        <dbReference type="SAM" id="Phobius"/>
    </source>
</evidence>
<dbReference type="RefSeq" id="WP_202998104.1">
    <property type="nucleotide sequence ID" value="NZ_JAENHO010000018.1"/>
</dbReference>
<evidence type="ECO:0000313" key="2">
    <source>
        <dbReference type="EMBL" id="MBL7261348.1"/>
    </source>
</evidence>
<protein>
    <submittedName>
        <fullName evidence="2">Uncharacterized protein</fullName>
    </submittedName>
</protein>
<accession>A0ABS1W464</accession>
<keyword evidence="3" id="KW-1185">Reference proteome</keyword>
<name>A0ABS1W464_9ACTN</name>
<evidence type="ECO:0000313" key="3">
    <source>
        <dbReference type="Proteomes" id="UP000598996"/>
    </source>
</evidence>
<dbReference type="Proteomes" id="UP000598996">
    <property type="component" value="Unassembled WGS sequence"/>
</dbReference>
<keyword evidence="1" id="KW-0812">Transmembrane</keyword>
<gene>
    <name evidence="2" type="ORF">JKJ07_44390</name>
</gene>
<reference evidence="2 3" key="1">
    <citation type="submission" date="2021-01" db="EMBL/GenBank/DDBJ databases">
        <title>Actinoplanes sp. nov. LDG1-01 isolated from lichen.</title>
        <authorList>
            <person name="Saeng-In P."/>
            <person name="Phongsopitanun W."/>
            <person name="Kanchanasin P."/>
            <person name="Yuki M."/>
            <person name="Kudo T."/>
            <person name="Ohkuma M."/>
            <person name="Tanasupawat S."/>
        </authorList>
    </citation>
    <scope>NUCLEOTIDE SEQUENCE [LARGE SCALE GENOMIC DNA]</scope>
    <source>
        <strain evidence="2 3">LDG1-01</strain>
    </source>
</reference>
<sequence length="65" mass="7165">MFGLNDQHGWIAAVLLAAFPIAVVSLGVVLVAVLALAARRPRTRRHCVDILTQLTRFASVLRSRR</sequence>